<sequence>MQLNTLVKLQALGTERDEIGQPLPTGWADVADLWADIRYQTGMETVKAGAEASITRVSIRIRHRDDINAGMRVIHGGIIYNIKAVLPDVARKQHVDLVCEAVNA</sequence>
<dbReference type="InterPro" id="IPR038666">
    <property type="entry name" value="SSP1_head-tail_sf"/>
</dbReference>
<evidence type="ECO:0000313" key="3">
    <source>
        <dbReference type="EMBL" id="KIF84063.1"/>
    </source>
</evidence>
<dbReference type="EMBL" id="JWJG01000028">
    <property type="protein sequence ID" value="KIF83565.1"/>
    <property type="molecule type" value="Genomic_DNA"/>
</dbReference>
<dbReference type="EMBL" id="JWJG01000010">
    <property type="protein sequence ID" value="KIF84063.1"/>
    <property type="molecule type" value="Genomic_DNA"/>
</dbReference>
<dbReference type="Proteomes" id="UP000031572">
    <property type="component" value="Unassembled WGS sequence"/>
</dbReference>
<protein>
    <recommendedName>
        <fullName evidence="5">Head-tail adaptor protein</fullName>
    </recommendedName>
</protein>
<reference evidence="1 4" key="1">
    <citation type="submission" date="2014-12" db="EMBL/GenBank/DDBJ databases">
        <title>Denitrispirillum autotrophicum gen. nov., sp. nov., Denitrifying, Facultatively Autotrophic Bacteria Isolated from Rice Paddy Soil.</title>
        <authorList>
            <person name="Ishii S."/>
            <person name="Ashida N."/>
            <person name="Ohno H."/>
            <person name="Otsuka S."/>
            <person name="Yokota A."/>
            <person name="Senoo K."/>
        </authorList>
    </citation>
    <scope>NUCLEOTIDE SEQUENCE [LARGE SCALE GENOMIC DNA]</scope>
    <source>
        <strain evidence="1 4">TSA66</strain>
    </source>
</reference>
<dbReference type="OrthoDB" id="5460234at2"/>
<evidence type="ECO:0000313" key="2">
    <source>
        <dbReference type="EMBL" id="KIF83569.1"/>
    </source>
</evidence>
<dbReference type="InterPro" id="IPR008767">
    <property type="entry name" value="Phage_SPP1_head-tail_adaptor"/>
</dbReference>
<dbReference type="STRING" id="709839.TSA66_00950"/>
<organism evidence="1 4">
    <name type="scientific">Noviherbaspirillum autotrophicum</name>
    <dbReference type="NCBI Taxonomy" id="709839"/>
    <lineage>
        <taxon>Bacteria</taxon>
        <taxon>Pseudomonadati</taxon>
        <taxon>Pseudomonadota</taxon>
        <taxon>Betaproteobacteria</taxon>
        <taxon>Burkholderiales</taxon>
        <taxon>Oxalobacteraceae</taxon>
        <taxon>Noviherbaspirillum</taxon>
    </lineage>
</organism>
<dbReference type="NCBIfam" id="TIGR01563">
    <property type="entry name" value="gp16_SPP1"/>
    <property type="match status" value="1"/>
</dbReference>
<proteinExistence type="predicted"/>
<dbReference type="Pfam" id="PF05521">
    <property type="entry name" value="Phage_HCP"/>
    <property type="match status" value="1"/>
</dbReference>
<dbReference type="RefSeq" id="WP_040038628.1">
    <property type="nucleotide sequence ID" value="NZ_JWJG01000010.1"/>
</dbReference>
<evidence type="ECO:0000313" key="1">
    <source>
        <dbReference type="EMBL" id="KIF83565.1"/>
    </source>
</evidence>
<comment type="caution">
    <text evidence="1">The sequence shown here is derived from an EMBL/GenBank/DDBJ whole genome shotgun (WGS) entry which is preliminary data.</text>
</comment>
<gene>
    <name evidence="3" type="ORF">TSA66_00950</name>
    <name evidence="1" type="ORF">TSA66_08015</name>
    <name evidence="2" type="ORF">TSA66_08260</name>
</gene>
<dbReference type="EMBL" id="JWJG01000028">
    <property type="protein sequence ID" value="KIF83569.1"/>
    <property type="molecule type" value="Genomic_DNA"/>
</dbReference>
<name>A0A0C2BQK3_9BURK</name>
<keyword evidence="4" id="KW-1185">Reference proteome</keyword>
<dbReference type="Gene3D" id="2.40.10.270">
    <property type="entry name" value="Bacteriophage SPP1 head-tail adaptor protein"/>
    <property type="match status" value="1"/>
</dbReference>
<evidence type="ECO:0000313" key="4">
    <source>
        <dbReference type="Proteomes" id="UP000031572"/>
    </source>
</evidence>
<dbReference type="AlphaFoldDB" id="A0A0C2BQK3"/>
<evidence type="ECO:0008006" key="5">
    <source>
        <dbReference type="Google" id="ProtNLM"/>
    </source>
</evidence>
<accession>A0A0C2BQK3</accession>